<gene>
    <name evidence="2" type="ORF">BKA67DRAFT_659094</name>
</gene>
<keyword evidence="1" id="KW-0732">Signal</keyword>
<reference evidence="2" key="1">
    <citation type="journal article" date="2021" name="Nat. Commun.">
        <title>Genetic determinants of endophytism in the Arabidopsis root mycobiome.</title>
        <authorList>
            <person name="Mesny F."/>
            <person name="Miyauchi S."/>
            <person name="Thiergart T."/>
            <person name="Pickel B."/>
            <person name="Atanasova L."/>
            <person name="Karlsson M."/>
            <person name="Huettel B."/>
            <person name="Barry K.W."/>
            <person name="Haridas S."/>
            <person name="Chen C."/>
            <person name="Bauer D."/>
            <person name="Andreopoulos W."/>
            <person name="Pangilinan J."/>
            <person name="LaButti K."/>
            <person name="Riley R."/>
            <person name="Lipzen A."/>
            <person name="Clum A."/>
            <person name="Drula E."/>
            <person name="Henrissat B."/>
            <person name="Kohler A."/>
            <person name="Grigoriev I.V."/>
            <person name="Martin F.M."/>
            <person name="Hacquard S."/>
        </authorList>
    </citation>
    <scope>NUCLEOTIDE SEQUENCE</scope>
    <source>
        <strain evidence="2">MPI-SDFR-AT-0073</strain>
    </source>
</reference>
<evidence type="ECO:0000313" key="3">
    <source>
        <dbReference type="Proteomes" id="UP000758603"/>
    </source>
</evidence>
<feature type="chain" id="PRO_5040183057" description="Metalloprotease" evidence="1">
    <location>
        <begin position="19"/>
        <end position="335"/>
    </location>
</feature>
<organism evidence="2 3">
    <name type="scientific">Truncatella angustata</name>
    <dbReference type="NCBI Taxonomy" id="152316"/>
    <lineage>
        <taxon>Eukaryota</taxon>
        <taxon>Fungi</taxon>
        <taxon>Dikarya</taxon>
        <taxon>Ascomycota</taxon>
        <taxon>Pezizomycotina</taxon>
        <taxon>Sordariomycetes</taxon>
        <taxon>Xylariomycetidae</taxon>
        <taxon>Amphisphaeriales</taxon>
        <taxon>Sporocadaceae</taxon>
        <taxon>Truncatella</taxon>
    </lineage>
</organism>
<accession>A0A9P8UML2</accession>
<keyword evidence="3" id="KW-1185">Reference proteome</keyword>
<comment type="caution">
    <text evidence="2">The sequence shown here is derived from an EMBL/GenBank/DDBJ whole genome shotgun (WGS) entry which is preliminary data.</text>
</comment>
<sequence>MLFHWALTLVPLLVQVKAYFLPLDRSLGQSLDIRGLADFNFVAGGAGSSTDDQKNQIDKWLKDIEYLAGKAVDKLNNYATSRHVAFSARAFIGLFYNFQGGWFGDLKVLASTGRGGTIANSWLFCGDNFQEMRSGSDWVQKPDGSFYTRLNAQNQKENVKIRDIPTFTPYIVDKGLVPIWIPAMGGYAFAVPGKFTPGSPGSECTKSYAFTTPVAGNRRLFVLCHPRGTQGGSLFTDLAGDVINGTTARSGQLMDAHFSRSGALMHEMFHAVAGAGQAPDVNNNHLECFHGGLSKNGRTPEGSRKSPQCLVEFAMAMHYLDQNPGNPWVFLERPS</sequence>
<evidence type="ECO:0000256" key="1">
    <source>
        <dbReference type="SAM" id="SignalP"/>
    </source>
</evidence>
<evidence type="ECO:0008006" key="4">
    <source>
        <dbReference type="Google" id="ProtNLM"/>
    </source>
</evidence>
<protein>
    <recommendedName>
        <fullName evidence="4">Metalloprotease</fullName>
    </recommendedName>
</protein>
<evidence type="ECO:0000313" key="2">
    <source>
        <dbReference type="EMBL" id="KAH6654826.1"/>
    </source>
</evidence>
<proteinExistence type="predicted"/>
<dbReference type="RefSeq" id="XP_045959096.1">
    <property type="nucleotide sequence ID" value="XM_046107397.1"/>
</dbReference>
<feature type="signal peptide" evidence="1">
    <location>
        <begin position="1"/>
        <end position="18"/>
    </location>
</feature>
<dbReference type="GeneID" id="70136288"/>
<dbReference type="AlphaFoldDB" id="A0A9P8UML2"/>
<name>A0A9P8UML2_9PEZI</name>
<dbReference type="Proteomes" id="UP000758603">
    <property type="component" value="Unassembled WGS sequence"/>
</dbReference>
<dbReference type="EMBL" id="JAGPXC010000004">
    <property type="protein sequence ID" value="KAH6654826.1"/>
    <property type="molecule type" value="Genomic_DNA"/>
</dbReference>